<feature type="compositionally biased region" description="Polar residues" evidence="1">
    <location>
        <begin position="376"/>
        <end position="408"/>
    </location>
</feature>
<name>A0AAD3D364_9STRA</name>
<feature type="region of interest" description="Disordered" evidence="1">
    <location>
        <begin position="376"/>
        <end position="452"/>
    </location>
</feature>
<keyword evidence="3" id="KW-1185">Reference proteome</keyword>
<dbReference type="Proteomes" id="UP001054902">
    <property type="component" value="Unassembled WGS sequence"/>
</dbReference>
<feature type="compositionally biased region" description="Low complexity" evidence="1">
    <location>
        <begin position="599"/>
        <end position="614"/>
    </location>
</feature>
<feature type="region of interest" description="Disordered" evidence="1">
    <location>
        <begin position="505"/>
        <end position="614"/>
    </location>
</feature>
<feature type="compositionally biased region" description="Acidic residues" evidence="1">
    <location>
        <begin position="227"/>
        <end position="246"/>
    </location>
</feature>
<feature type="compositionally biased region" description="Polar residues" evidence="1">
    <location>
        <begin position="441"/>
        <end position="452"/>
    </location>
</feature>
<feature type="compositionally biased region" description="Basic and acidic residues" evidence="1">
    <location>
        <begin position="247"/>
        <end position="293"/>
    </location>
</feature>
<sequence>MADNAQLELPTEIITVWTLLKLCFGNADATSNIYGEHKTMWSDRSNGFPLDTSEFRKGSALYEAIKQYWNHPPSQYNVACFYGEVDDHGQPITFRHRCRIVDLIEGTRFVEAGYIVELVGEDVDPNPQKSYILKDDVDEALEEYYNRRRIEAEVAQIEEEDEDQRIEAAVAQVDEDNEDQRIEAAVAQIEEDDEDQAPPVMQEAGLVDNIDENQASPVIQEAAPSEVNEEKEEDTSGLDDNLEEDESPSKDRQLSKKGKEESSDLNEDHDLESRSEGASKDHLSAARIEDRNNSSEVSDEHEQDNEPEGAQPAEPDQDEFMDIFLEDINMERLTSPVNRLLGEVQIPSPYRNCEAEARTAVANNLVHLHHSPILTSIEQSPQNNAATTQNDDENTSNFDNTLFSGSTIQPPPRPSSAPPVLIHPRPSSEPSAIGTARPSIPTATSNHGRTIPTAAQNNNLLQQFSLSTAQQQLTINENLRRGDEEEHHPPVMHEAEVPPVQEQNNELGQAPVQERNHQEESAQDSDDESNGNMSYVAGRARFYSEDDSSIDNFVFESGWGSEYDGDEGPDPGVVEPHEAARFRRLEQEERERQQRLQEQRQQQQQQQNQRNQQN</sequence>
<evidence type="ECO:0000313" key="3">
    <source>
        <dbReference type="Proteomes" id="UP001054902"/>
    </source>
</evidence>
<proteinExistence type="predicted"/>
<evidence type="ECO:0000313" key="2">
    <source>
        <dbReference type="EMBL" id="GFH56707.1"/>
    </source>
</evidence>
<feature type="compositionally biased region" description="Basic and acidic residues" evidence="1">
    <location>
        <begin position="575"/>
        <end position="598"/>
    </location>
</feature>
<organism evidence="2 3">
    <name type="scientific">Chaetoceros tenuissimus</name>
    <dbReference type="NCBI Taxonomy" id="426638"/>
    <lineage>
        <taxon>Eukaryota</taxon>
        <taxon>Sar</taxon>
        <taxon>Stramenopiles</taxon>
        <taxon>Ochrophyta</taxon>
        <taxon>Bacillariophyta</taxon>
        <taxon>Coscinodiscophyceae</taxon>
        <taxon>Chaetocerotophycidae</taxon>
        <taxon>Chaetocerotales</taxon>
        <taxon>Chaetocerotaceae</taxon>
        <taxon>Chaetoceros</taxon>
    </lineage>
</organism>
<dbReference type="AlphaFoldDB" id="A0AAD3D364"/>
<comment type="caution">
    <text evidence="2">The sequence shown here is derived from an EMBL/GenBank/DDBJ whole genome shotgun (WGS) entry which is preliminary data.</text>
</comment>
<protein>
    <submittedName>
        <fullName evidence="2">Uncharacterized protein</fullName>
    </submittedName>
</protein>
<feature type="region of interest" description="Disordered" evidence="1">
    <location>
        <begin position="220"/>
        <end position="319"/>
    </location>
</feature>
<dbReference type="EMBL" id="BLLK01000055">
    <property type="protein sequence ID" value="GFH56707.1"/>
    <property type="molecule type" value="Genomic_DNA"/>
</dbReference>
<gene>
    <name evidence="2" type="ORF">CTEN210_13183</name>
</gene>
<reference evidence="2 3" key="1">
    <citation type="journal article" date="2021" name="Sci. Rep.">
        <title>The genome of the diatom Chaetoceros tenuissimus carries an ancient integrated fragment of an extant virus.</title>
        <authorList>
            <person name="Hongo Y."/>
            <person name="Kimura K."/>
            <person name="Takaki Y."/>
            <person name="Yoshida Y."/>
            <person name="Baba S."/>
            <person name="Kobayashi G."/>
            <person name="Nagasaki K."/>
            <person name="Hano T."/>
            <person name="Tomaru Y."/>
        </authorList>
    </citation>
    <scope>NUCLEOTIDE SEQUENCE [LARGE SCALE GENOMIC DNA]</scope>
    <source>
        <strain evidence="2 3">NIES-3715</strain>
    </source>
</reference>
<feature type="compositionally biased region" description="Acidic residues" evidence="1">
    <location>
        <begin position="297"/>
        <end position="307"/>
    </location>
</feature>
<evidence type="ECO:0000256" key="1">
    <source>
        <dbReference type="SAM" id="MobiDB-lite"/>
    </source>
</evidence>
<accession>A0AAD3D364</accession>